<protein>
    <submittedName>
        <fullName evidence="1">Uncharacterized protein</fullName>
    </submittedName>
</protein>
<proteinExistence type="predicted"/>
<keyword evidence="2" id="KW-1185">Reference proteome</keyword>
<dbReference type="Proteomes" id="UP000277570">
    <property type="component" value="Unassembled WGS sequence"/>
</dbReference>
<dbReference type="EMBL" id="UYIN01000008">
    <property type="protein sequence ID" value="VDG72168.1"/>
    <property type="molecule type" value="Genomic_DNA"/>
</dbReference>
<evidence type="ECO:0000313" key="1">
    <source>
        <dbReference type="EMBL" id="VDG72168.1"/>
    </source>
</evidence>
<sequence length="40" mass="4974">MRFKELTKEQQEGRIHCIESMFIDEYADREKRQNIIYPNI</sequence>
<dbReference type="RefSeq" id="WP_279230570.1">
    <property type="nucleotide sequence ID" value="NZ_UYIN01000008.1"/>
</dbReference>
<comment type="caution">
    <text evidence="1">The sequence shown here is derived from an EMBL/GenBank/DDBJ whole genome shotgun (WGS) entry which is preliminary data.</text>
</comment>
<reference evidence="1 2" key="1">
    <citation type="submission" date="2018-11" db="EMBL/GenBank/DDBJ databases">
        <authorList>
            <consortium name="Pathogen Informatics"/>
        </authorList>
    </citation>
    <scope>NUCLEOTIDE SEQUENCE [LARGE SCALE GENOMIC DNA]</scope>
    <source>
        <strain evidence="1 2">NCTC10913</strain>
    </source>
</reference>
<name>A0ABY6SUA3_9CLOT</name>
<accession>A0ABY6SUA3</accession>
<evidence type="ECO:0000313" key="2">
    <source>
        <dbReference type="Proteomes" id="UP000277570"/>
    </source>
</evidence>
<gene>
    <name evidence="1" type="ORF">NCTC10913_02511</name>
</gene>
<organism evidence="1 2">
    <name type="scientific">Clostridium carnis</name>
    <dbReference type="NCBI Taxonomy" id="1530"/>
    <lineage>
        <taxon>Bacteria</taxon>
        <taxon>Bacillati</taxon>
        <taxon>Bacillota</taxon>
        <taxon>Clostridia</taxon>
        <taxon>Eubacteriales</taxon>
        <taxon>Clostridiaceae</taxon>
        <taxon>Clostridium</taxon>
    </lineage>
</organism>